<dbReference type="PANTHER" id="PTHR38166">
    <property type="entry name" value="C2H2-TYPE DOMAIN-CONTAINING PROTEIN-RELATED"/>
    <property type="match status" value="1"/>
</dbReference>
<dbReference type="PANTHER" id="PTHR38166:SF1">
    <property type="entry name" value="C2H2-TYPE DOMAIN-CONTAINING PROTEIN"/>
    <property type="match status" value="1"/>
</dbReference>
<dbReference type="STRING" id="1149755.A0A2J6RHJ6"/>
<feature type="region of interest" description="Disordered" evidence="1">
    <location>
        <begin position="749"/>
        <end position="778"/>
    </location>
</feature>
<name>A0A2J6RHJ6_HYAVF</name>
<gene>
    <name evidence="2" type="ORF">L207DRAFT_635410</name>
</gene>
<dbReference type="AlphaFoldDB" id="A0A2J6RHJ6"/>
<feature type="region of interest" description="Disordered" evidence="1">
    <location>
        <begin position="119"/>
        <end position="177"/>
    </location>
</feature>
<dbReference type="EMBL" id="KZ613948">
    <property type="protein sequence ID" value="PMD37981.1"/>
    <property type="molecule type" value="Genomic_DNA"/>
</dbReference>
<feature type="compositionally biased region" description="Low complexity" evidence="1">
    <location>
        <begin position="875"/>
        <end position="890"/>
    </location>
</feature>
<evidence type="ECO:0000256" key="1">
    <source>
        <dbReference type="SAM" id="MobiDB-lite"/>
    </source>
</evidence>
<dbReference type="OrthoDB" id="3521097at2759"/>
<keyword evidence="3" id="KW-1185">Reference proteome</keyword>
<proteinExistence type="predicted"/>
<feature type="compositionally biased region" description="Low complexity" evidence="1">
    <location>
        <begin position="156"/>
        <end position="167"/>
    </location>
</feature>
<protein>
    <recommendedName>
        <fullName evidence="4">C2H2-type domain-containing protein</fullName>
    </recommendedName>
</protein>
<dbReference type="Proteomes" id="UP000235786">
    <property type="component" value="Unassembled WGS sequence"/>
</dbReference>
<feature type="compositionally biased region" description="Polar residues" evidence="1">
    <location>
        <begin position="749"/>
        <end position="770"/>
    </location>
</feature>
<accession>A0A2J6RHJ6</accession>
<feature type="compositionally biased region" description="Polar residues" evidence="1">
    <location>
        <begin position="168"/>
        <end position="177"/>
    </location>
</feature>
<reference evidence="2 3" key="1">
    <citation type="submission" date="2016-04" db="EMBL/GenBank/DDBJ databases">
        <title>A degradative enzymes factory behind the ericoid mycorrhizal symbiosis.</title>
        <authorList>
            <consortium name="DOE Joint Genome Institute"/>
            <person name="Martino E."/>
            <person name="Morin E."/>
            <person name="Grelet G."/>
            <person name="Kuo A."/>
            <person name="Kohler A."/>
            <person name="Daghino S."/>
            <person name="Barry K."/>
            <person name="Choi C."/>
            <person name="Cichocki N."/>
            <person name="Clum A."/>
            <person name="Copeland A."/>
            <person name="Hainaut M."/>
            <person name="Haridas S."/>
            <person name="Labutti K."/>
            <person name="Lindquist E."/>
            <person name="Lipzen A."/>
            <person name="Khouja H.-R."/>
            <person name="Murat C."/>
            <person name="Ohm R."/>
            <person name="Olson A."/>
            <person name="Spatafora J."/>
            <person name="Veneault-Fourrey C."/>
            <person name="Henrissat B."/>
            <person name="Grigoriev I."/>
            <person name="Martin F."/>
            <person name="Perotto S."/>
        </authorList>
    </citation>
    <scope>NUCLEOTIDE SEQUENCE [LARGE SCALE GENOMIC DNA]</scope>
    <source>
        <strain evidence="2 3">F</strain>
    </source>
</reference>
<feature type="region of interest" description="Disordered" evidence="1">
    <location>
        <begin position="867"/>
        <end position="920"/>
    </location>
</feature>
<feature type="region of interest" description="Disordered" evidence="1">
    <location>
        <begin position="37"/>
        <end position="63"/>
    </location>
</feature>
<feature type="compositionally biased region" description="Polar residues" evidence="1">
    <location>
        <begin position="119"/>
        <end position="132"/>
    </location>
</feature>
<feature type="compositionally biased region" description="Polar residues" evidence="1">
    <location>
        <begin position="47"/>
        <end position="60"/>
    </location>
</feature>
<evidence type="ECO:0000313" key="2">
    <source>
        <dbReference type="EMBL" id="PMD37981.1"/>
    </source>
</evidence>
<evidence type="ECO:0008006" key="4">
    <source>
        <dbReference type="Google" id="ProtNLM"/>
    </source>
</evidence>
<organism evidence="2 3">
    <name type="scientific">Hyaloscypha variabilis (strain UAMH 11265 / GT02V1 / F)</name>
    <name type="common">Meliniomyces variabilis</name>
    <dbReference type="NCBI Taxonomy" id="1149755"/>
    <lineage>
        <taxon>Eukaryota</taxon>
        <taxon>Fungi</taxon>
        <taxon>Dikarya</taxon>
        <taxon>Ascomycota</taxon>
        <taxon>Pezizomycotina</taxon>
        <taxon>Leotiomycetes</taxon>
        <taxon>Helotiales</taxon>
        <taxon>Hyaloscyphaceae</taxon>
        <taxon>Hyaloscypha</taxon>
        <taxon>Hyaloscypha variabilis</taxon>
    </lineage>
</organism>
<sequence>MNGFEHIASAPLPAPLLFEQIAESGLLQTMTQMNPSPFVSNLERKSSISAQSHPGSTSSAIDPAISEHRDNNFSSASNLTWESLQFVKPEFAQLHEASSQQAGFIEQVPISTAHTSVYSANSAHSHNQNRVTSAHDAEISSNVGHKPPLTDSGYASIPNPISNSNIPHSSEQSQLPANAELSTAINDKDGEDVRTVYSAATTIGPACAQTYISELCTDIYNKIGPTLDANFWNPLHDALPWIIKEFAINISYESTTKVNQDIMYFIHKRHKDIIKQLEAMFRHADDEESSAHRDGSGGMSLHDKINMWETKTAEDDLIFESDDLYQGVKDDIEEIIDGVGLHLYRNTIFTSTAYKWLLANLRRETRLQWSTTQPRVMTESIRSKIMSMLPAGTISKRWGPTVYEVKFDFPWRNSIKSQDGDELNGRLEVPICSFGEFMTLTGSPEEAQLLTITDYMNQTWPRSGPQLLDILHDTVHCHDHQGSIYLQDNAHIEAKLSDSSLAVTATGPAHFIAECGEQLAWLRCALLGSDPSSIVPCIPSITVDPIDSGSLAHNKSNYKGYCRIGYDVSPLASRNEIIPQSQNFWPRLIDQSVLVLGYPISRRPEAYPGLELPFRVLLNILQAKIATLTKGQIILQGRERNLRLVKHEREIFLWHPFDGRPCSCFKDCVTEINGVKVPPGPIASKILDPGRHILNGCEDPQNNTTASRISENATLPGVVYAQQHATDKSDVGISSMNLCRNKHATNLNGNLSSLTPHENDNSFSRPSNTCELIDPVPEDLPLSFTTEHQWNHSSSDDQDISLAKSQSIATVESSGDSLDSDLLSISDYSEQIDPLHINEPMFSSLNTLLQRLLAGFRSTVQCQLSPNRGGESFVQQTSSSGSSNAAGTSNKCLKRGRDPEDDDDADQDGLPKRPRKEINLGRGKALQRSLACPYLKFDPIKYHNCCTKQLSRIRDVKQHLSRRHTPEWYCQRCLETNFMDEQSLDRHISLNTCLLKERALLEGLSHQQQRQMSRKSKPGLNEEEQWFAIWEIIFPTSQFPGLRRPSSAYMDAGLSREMSMFREYCSIHGPHALTEQIESDPARLGSEITAEQRRVYLDRVIAQGINSLFEAFISSEIFSNAAPSSTQSLNNMQSAQTLAGSIADSGVALESQLSPWETAYREGELDQSPGPEELSGQLPIANDLVQGDSITQEIALEPLLNHGDDMLNMSLPDISFDFLQFEGSGHSTFDSFEPFKDF</sequence>
<evidence type="ECO:0000313" key="3">
    <source>
        <dbReference type="Proteomes" id="UP000235786"/>
    </source>
</evidence>